<dbReference type="Pfam" id="PF00109">
    <property type="entry name" value="ketoacyl-synt"/>
    <property type="match status" value="1"/>
</dbReference>
<gene>
    <name evidence="5" type="ORF">I7412_21620</name>
</gene>
<reference evidence="5" key="1">
    <citation type="submission" date="2020-12" db="EMBL/GenBank/DDBJ databases">
        <title>Genomic characterization of non-nitrogen-fixing Frankia strains.</title>
        <authorList>
            <person name="Carlos-Shanley C."/>
            <person name="Guerra T."/>
            <person name="Hahn D."/>
        </authorList>
    </citation>
    <scope>NUCLEOTIDE SEQUENCE</scope>
    <source>
        <strain evidence="5">CN6</strain>
    </source>
</reference>
<keyword evidence="1" id="KW-0808">Transferase</keyword>
<dbReference type="FunFam" id="3.40.47.10:FF:000019">
    <property type="entry name" value="Polyketide synthase type I"/>
    <property type="match status" value="1"/>
</dbReference>
<evidence type="ECO:0000256" key="1">
    <source>
        <dbReference type="ARBA" id="ARBA00022679"/>
    </source>
</evidence>
<feature type="compositionally biased region" description="Basic and acidic residues" evidence="3">
    <location>
        <begin position="7"/>
        <end position="37"/>
    </location>
</feature>
<dbReference type="Gene3D" id="3.30.70.3290">
    <property type="match status" value="1"/>
</dbReference>
<evidence type="ECO:0000313" key="5">
    <source>
        <dbReference type="EMBL" id="MBL7629722.1"/>
    </source>
</evidence>
<dbReference type="AlphaFoldDB" id="A0A937RGE6"/>
<dbReference type="SMART" id="SM00827">
    <property type="entry name" value="PKS_AT"/>
    <property type="match status" value="1"/>
</dbReference>
<dbReference type="GO" id="GO:0004312">
    <property type="term" value="F:fatty acid synthase activity"/>
    <property type="evidence" value="ECO:0007669"/>
    <property type="project" value="TreeGrafter"/>
</dbReference>
<dbReference type="InterPro" id="IPR014043">
    <property type="entry name" value="Acyl_transferase_dom"/>
</dbReference>
<dbReference type="Proteomes" id="UP000604475">
    <property type="component" value="Unassembled WGS sequence"/>
</dbReference>
<feature type="domain" description="Ketosynthase family 3 (KS3)" evidence="4">
    <location>
        <begin position="39"/>
        <end position="469"/>
    </location>
</feature>
<comment type="caution">
    <text evidence="5">The sequence shown here is derived from an EMBL/GenBank/DDBJ whole genome shotgun (WGS) entry which is preliminary data.</text>
</comment>
<dbReference type="SUPFAM" id="SSF52151">
    <property type="entry name" value="FabD/lysophospholipase-like"/>
    <property type="match status" value="1"/>
</dbReference>
<dbReference type="InterPro" id="IPR020841">
    <property type="entry name" value="PKS_Beta-ketoAc_synthase_dom"/>
</dbReference>
<dbReference type="CDD" id="cd00833">
    <property type="entry name" value="PKS"/>
    <property type="match status" value="1"/>
</dbReference>
<dbReference type="InterPro" id="IPR001227">
    <property type="entry name" value="Ac_transferase_dom_sf"/>
</dbReference>
<dbReference type="InterPro" id="IPR050091">
    <property type="entry name" value="PKS_NRPS_Biosynth_Enz"/>
</dbReference>
<dbReference type="GO" id="GO:0006633">
    <property type="term" value="P:fatty acid biosynthetic process"/>
    <property type="evidence" value="ECO:0007669"/>
    <property type="project" value="TreeGrafter"/>
</dbReference>
<feature type="region of interest" description="Disordered" evidence="3">
    <location>
        <begin position="1"/>
        <end position="40"/>
    </location>
</feature>
<dbReference type="InterPro" id="IPR032821">
    <property type="entry name" value="PKS_assoc"/>
</dbReference>
<dbReference type="Pfam" id="PF00698">
    <property type="entry name" value="Acyl_transf_1"/>
    <property type="match status" value="1"/>
</dbReference>
<keyword evidence="2" id="KW-0012">Acyltransferase</keyword>
<sequence>MGVTFSDDGRSSLRTYEFPEIRRDPLSRPPEDDRDLPGDDPVVIVGMACRLPGGADSPEALWELVRDGRDAVTDLPSDRGWDLDALYHPDPEHPGTIYTRGGGFLPGIDLFDAGFFAIEPHEAHAMDPQQRLMLEISWEALERAGVDPRFLRGSRTGVFSGVSRQDYCPPWRRGPAAAAGQLPTGDALGVVADRVAYTLGLEGPALTVETEGSSSLVAVHLARQSLRMGECDLALAGGVTVMARPSMLLELSRQRGLAPDGRCKAFSADADGTGWADGAGLLVLERLSDARRHGHRVLATIRGTAVDTAVDQDGAGDVSAPNGFAQQRLIRQTLADAGLAPGDVDVVEAHGTGTALGDPIEAHALIATYGRHRSPGRPLYLGSLKSNIGHTQAASGVAGLIKMVQAIRHGVLPSTLHLREPSPRVDWSAGHLALLTENTPWERRGGAPRRAAVSAFGVSGTNAHAVVEEVLDETSDDASPRTAAPDAAGGGTGPRHDALLVPVVLSGRTDTALRAQAARLRDHLARRPDADPLDVAHTLARRARFEWRAVAIVPGGQAGGGRLAGALAKLADGRRGGEVIRGGVRPAVAGGRTAFMFTGQDGQRPGMGRCLHDAYPVFRRALDEVCARFDGQLERPLRDVMFAADGSPEAALLDQTAYAQCALFAFETAMFRLLASWNLVPDILVGHSLGELTAAYLAGVWTLDDACELVAARGWLMQACRPGGAMISIRASEAAVRASIAGFAGQVDVAAINGPAATVIAGEARTVETVAANWASRGRSTSRLTIGHAFHSQHMDDMLGAFRVVAERISYRSPALPMVSNLTGRLATEAELTSPGYWVRHARHPVRFSDGVGELRREGVTSFVEVGPDAVLVALAGGCLRREPIAGGEVLLVATSRGGRSEARAAMAAAAHLDVAGFTVDWPAVCPSRPARHLDLPTYAFQRERYWLGHEAPPPRGTAGAWPVGSGSRHGARRLAFER</sequence>
<keyword evidence="6" id="KW-1185">Reference proteome</keyword>
<feature type="region of interest" description="Disordered" evidence="3">
    <location>
        <begin position="471"/>
        <end position="495"/>
    </location>
</feature>
<dbReference type="SUPFAM" id="SSF55048">
    <property type="entry name" value="Probable ACP-binding domain of malonyl-CoA ACP transacylase"/>
    <property type="match status" value="1"/>
</dbReference>
<evidence type="ECO:0000313" key="6">
    <source>
        <dbReference type="Proteomes" id="UP000604475"/>
    </source>
</evidence>
<evidence type="ECO:0000256" key="3">
    <source>
        <dbReference type="SAM" id="MobiDB-lite"/>
    </source>
</evidence>
<organism evidence="5 6">
    <name type="scientific">Frankia nepalensis</name>
    <dbReference type="NCBI Taxonomy" id="1836974"/>
    <lineage>
        <taxon>Bacteria</taxon>
        <taxon>Bacillati</taxon>
        <taxon>Actinomycetota</taxon>
        <taxon>Actinomycetes</taxon>
        <taxon>Frankiales</taxon>
        <taxon>Frankiaceae</taxon>
        <taxon>Frankia</taxon>
    </lineage>
</organism>
<evidence type="ECO:0000259" key="4">
    <source>
        <dbReference type="PROSITE" id="PS52004"/>
    </source>
</evidence>
<dbReference type="InterPro" id="IPR014031">
    <property type="entry name" value="Ketoacyl_synth_C"/>
</dbReference>
<protein>
    <submittedName>
        <fullName evidence="5">Type I polyketide synthase</fullName>
    </submittedName>
</protein>
<dbReference type="RefSeq" id="WP_202999077.1">
    <property type="nucleotide sequence ID" value="NZ_JADWYU010000143.1"/>
</dbReference>
<dbReference type="PANTHER" id="PTHR43775">
    <property type="entry name" value="FATTY ACID SYNTHASE"/>
    <property type="match status" value="1"/>
</dbReference>
<dbReference type="SUPFAM" id="SSF53901">
    <property type="entry name" value="Thiolase-like"/>
    <property type="match status" value="1"/>
</dbReference>
<dbReference type="PANTHER" id="PTHR43775:SF51">
    <property type="entry name" value="INACTIVE PHENOLPHTHIOCEROL SYNTHESIS POLYKETIDE SYNTHASE TYPE I PKS1-RELATED"/>
    <property type="match status" value="1"/>
</dbReference>
<dbReference type="Gene3D" id="3.40.366.10">
    <property type="entry name" value="Malonyl-Coenzyme A Acyl Carrier Protein, domain 2"/>
    <property type="match status" value="1"/>
</dbReference>
<accession>A0A937RGE6</accession>
<evidence type="ECO:0000256" key="2">
    <source>
        <dbReference type="ARBA" id="ARBA00023315"/>
    </source>
</evidence>
<proteinExistence type="predicted"/>
<dbReference type="InterPro" id="IPR016036">
    <property type="entry name" value="Malonyl_transacylase_ACP-bd"/>
</dbReference>
<dbReference type="InterPro" id="IPR016035">
    <property type="entry name" value="Acyl_Trfase/lysoPLipase"/>
</dbReference>
<dbReference type="InterPro" id="IPR014030">
    <property type="entry name" value="Ketoacyl_synth_N"/>
</dbReference>
<dbReference type="Pfam" id="PF02801">
    <property type="entry name" value="Ketoacyl-synt_C"/>
    <property type="match status" value="1"/>
</dbReference>
<dbReference type="InterPro" id="IPR016039">
    <property type="entry name" value="Thiolase-like"/>
</dbReference>
<dbReference type="PROSITE" id="PS52004">
    <property type="entry name" value="KS3_2"/>
    <property type="match status" value="1"/>
</dbReference>
<dbReference type="SMART" id="SM00825">
    <property type="entry name" value="PKS_KS"/>
    <property type="match status" value="1"/>
</dbReference>
<dbReference type="Gene3D" id="3.40.47.10">
    <property type="match status" value="1"/>
</dbReference>
<dbReference type="EMBL" id="JAEACQ010000235">
    <property type="protein sequence ID" value="MBL7629722.1"/>
    <property type="molecule type" value="Genomic_DNA"/>
</dbReference>
<dbReference type="Pfam" id="PF16197">
    <property type="entry name" value="KAsynt_C_assoc"/>
    <property type="match status" value="1"/>
</dbReference>
<name>A0A937RGE6_9ACTN</name>